<dbReference type="PROSITE" id="PS50977">
    <property type="entry name" value="HTH_TETR_2"/>
    <property type="match status" value="1"/>
</dbReference>
<keyword evidence="7" id="KW-1185">Reference proteome</keyword>
<reference evidence="6 7" key="1">
    <citation type="journal article" date="2022" name="BMC Genomics">
        <title>Comparative genome analysis of mycobacteria focusing on tRNA and non-coding RNA.</title>
        <authorList>
            <person name="Behra P.R.K."/>
            <person name="Pettersson B.M.F."/>
            <person name="Ramesh M."/>
            <person name="Das S."/>
            <person name="Dasgupta S."/>
            <person name="Kirsebom L.A."/>
        </authorList>
    </citation>
    <scope>NUCLEOTIDE SEQUENCE [LARGE SCALE GENOMIC DNA]</scope>
    <source>
        <strain evidence="6 7">DSM 44078</strain>
    </source>
</reference>
<name>A0ABT3C808_9MYCO</name>
<feature type="DNA-binding region" description="H-T-H motif" evidence="4">
    <location>
        <begin position="35"/>
        <end position="54"/>
    </location>
</feature>
<comment type="caution">
    <text evidence="6">The sequence shown here is derived from an EMBL/GenBank/DDBJ whole genome shotgun (WGS) entry which is preliminary data.</text>
</comment>
<dbReference type="PANTHER" id="PTHR47506:SF6">
    <property type="entry name" value="HTH-TYPE TRANSCRIPTIONAL REPRESSOR NEMR"/>
    <property type="match status" value="1"/>
</dbReference>
<dbReference type="Proteomes" id="UP001526201">
    <property type="component" value="Unassembled WGS sequence"/>
</dbReference>
<evidence type="ECO:0000313" key="6">
    <source>
        <dbReference type="EMBL" id="MCV7225361.1"/>
    </source>
</evidence>
<organism evidence="6 7">
    <name type="scientific">Mycolicibacterium komossense</name>
    <dbReference type="NCBI Taxonomy" id="1779"/>
    <lineage>
        <taxon>Bacteria</taxon>
        <taxon>Bacillati</taxon>
        <taxon>Actinomycetota</taxon>
        <taxon>Actinomycetes</taxon>
        <taxon>Mycobacteriales</taxon>
        <taxon>Mycobacteriaceae</taxon>
        <taxon>Mycolicibacterium</taxon>
    </lineage>
</organism>
<feature type="domain" description="HTH tetR-type" evidence="5">
    <location>
        <begin position="12"/>
        <end position="72"/>
    </location>
</feature>
<gene>
    <name evidence="6" type="ORF">H7J73_04845</name>
</gene>
<dbReference type="EMBL" id="JACKTY010000014">
    <property type="protein sequence ID" value="MCV7225361.1"/>
    <property type="molecule type" value="Genomic_DNA"/>
</dbReference>
<evidence type="ECO:0000313" key="7">
    <source>
        <dbReference type="Proteomes" id="UP001526201"/>
    </source>
</evidence>
<proteinExistence type="predicted"/>
<keyword evidence="2 4" id="KW-0238">DNA-binding</keyword>
<dbReference type="PANTHER" id="PTHR47506">
    <property type="entry name" value="TRANSCRIPTIONAL REGULATORY PROTEIN"/>
    <property type="match status" value="1"/>
</dbReference>
<dbReference type="InterPro" id="IPR001647">
    <property type="entry name" value="HTH_TetR"/>
</dbReference>
<sequence>MAERWTRERRVEHTRTVLLDAAEEVFARKGFGGAALEDIADAAGYTRGAIYSHFGAKEDLFLAVSQRYRDRFLDGFADMISSFTNLGDLDLDDIAARWRDLSANGATQAALGHEFTLFLFRNPDARARLADQRGQTIESLAEFMTARVERLGGALRIPATTLARVLMATSDGLVLASHIDGVELYRSFLDMFISNITVAER</sequence>
<dbReference type="InterPro" id="IPR036271">
    <property type="entry name" value="Tet_transcr_reg_TetR-rel_C_sf"/>
</dbReference>
<evidence type="ECO:0000256" key="4">
    <source>
        <dbReference type="PROSITE-ProRule" id="PRU00335"/>
    </source>
</evidence>
<evidence type="ECO:0000259" key="5">
    <source>
        <dbReference type="PROSITE" id="PS50977"/>
    </source>
</evidence>
<protein>
    <submittedName>
        <fullName evidence="6">TetR/AcrR family transcriptional regulator</fullName>
    </submittedName>
</protein>
<dbReference type="RefSeq" id="WP_264066130.1">
    <property type="nucleotide sequence ID" value="NZ_JACKTY010000014.1"/>
</dbReference>
<evidence type="ECO:0000256" key="1">
    <source>
        <dbReference type="ARBA" id="ARBA00023015"/>
    </source>
</evidence>
<accession>A0ABT3C808</accession>
<dbReference type="SUPFAM" id="SSF48498">
    <property type="entry name" value="Tetracyclin repressor-like, C-terminal domain"/>
    <property type="match status" value="1"/>
</dbReference>
<evidence type="ECO:0000256" key="2">
    <source>
        <dbReference type="ARBA" id="ARBA00023125"/>
    </source>
</evidence>
<dbReference type="PRINTS" id="PR00455">
    <property type="entry name" value="HTHTETR"/>
</dbReference>
<dbReference type="Gene3D" id="1.10.357.10">
    <property type="entry name" value="Tetracycline Repressor, domain 2"/>
    <property type="match status" value="1"/>
</dbReference>
<dbReference type="SUPFAM" id="SSF46689">
    <property type="entry name" value="Homeodomain-like"/>
    <property type="match status" value="1"/>
</dbReference>
<keyword evidence="3" id="KW-0804">Transcription</keyword>
<evidence type="ECO:0000256" key="3">
    <source>
        <dbReference type="ARBA" id="ARBA00023163"/>
    </source>
</evidence>
<dbReference type="Pfam" id="PF00440">
    <property type="entry name" value="TetR_N"/>
    <property type="match status" value="1"/>
</dbReference>
<dbReference type="InterPro" id="IPR009057">
    <property type="entry name" value="Homeodomain-like_sf"/>
</dbReference>
<keyword evidence="1" id="KW-0805">Transcription regulation</keyword>